<protein>
    <submittedName>
        <fullName evidence="1">Uncharacterized protein</fullName>
    </submittedName>
</protein>
<accession>A0A6J8C9H4</accession>
<dbReference type="Proteomes" id="UP000507470">
    <property type="component" value="Unassembled WGS sequence"/>
</dbReference>
<dbReference type="AlphaFoldDB" id="A0A6J8C9H4"/>
<organism evidence="1 2">
    <name type="scientific">Mytilus coruscus</name>
    <name type="common">Sea mussel</name>
    <dbReference type="NCBI Taxonomy" id="42192"/>
    <lineage>
        <taxon>Eukaryota</taxon>
        <taxon>Metazoa</taxon>
        <taxon>Spiralia</taxon>
        <taxon>Lophotrochozoa</taxon>
        <taxon>Mollusca</taxon>
        <taxon>Bivalvia</taxon>
        <taxon>Autobranchia</taxon>
        <taxon>Pteriomorphia</taxon>
        <taxon>Mytilida</taxon>
        <taxon>Mytiloidea</taxon>
        <taxon>Mytilidae</taxon>
        <taxon>Mytilinae</taxon>
        <taxon>Mytilus</taxon>
    </lineage>
</organism>
<evidence type="ECO:0000313" key="2">
    <source>
        <dbReference type="Proteomes" id="UP000507470"/>
    </source>
</evidence>
<reference evidence="1 2" key="1">
    <citation type="submission" date="2020-06" db="EMBL/GenBank/DDBJ databases">
        <authorList>
            <person name="Li R."/>
            <person name="Bekaert M."/>
        </authorList>
    </citation>
    <scope>NUCLEOTIDE SEQUENCE [LARGE SCALE GENOMIC DNA]</scope>
    <source>
        <strain evidence="2">wild</strain>
    </source>
</reference>
<name>A0A6J8C9H4_MYTCO</name>
<dbReference type="EMBL" id="CACVKT020004897">
    <property type="protein sequence ID" value="CAC5392066.1"/>
    <property type="molecule type" value="Genomic_DNA"/>
</dbReference>
<dbReference type="InterPro" id="IPR043502">
    <property type="entry name" value="DNA/RNA_pol_sf"/>
</dbReference>
<keyword evidence="2" id="KW-1185">Reference proteome</keyword>
<proteinExistence type="predicted"/>
<dbReference type="OrthoDB" id="5984311at2759"/>
<evidence type="ECO:0000313" key="1">
    <source>
        <dbReference type="EMBL" id="CAC5392066.1"/>
    </source>
</evidence>
<sequence length="183" mass="21201">METKFIVSQGRINSPPLLSRATLKELEIMEIRRDGSFAEHNDLKVTNEKDEVDVDVMFLTENGKTEMTQILNEFDSIFEGIGVAPIAQKPRQVQYYLQKTLKQWLAEGVKSDVFEEVLSGTPVHWCSPLVVVPKPKFSKVDQDKLEPHMIRACVDLRIPNKFRKRNRIIQSPVVEDFIYKFHK</sequence>
<dbReference type="Gene3D" id="3.10.10.10">
    <property type="entry name" value="HIV Type 1 Reverse Transcriptase, subunit A, domain 1"/>
    <property type="match status" value="1"/>
</dbReference>
<gene>
    <name evidence="1" type="ORF">MCOR_27032</name>
</gene>
<dbReference type="SUPFAM" id="SSF56672">
    <property type="entry name" value="DNA/RNA polymerases"/>
    <property type="match status" value="1"/>
</dbReference>